<feature type="domain" description="FLYWCH-type" evidence="4">
    <location>
        <begin position="19"/>
        <end position="80"/>
    </location>
</feature>
<dbReference type="InterPro" id="IPR007588">
    <property type="entry name" value="Znf_FLYWCH"/>
</dbReference>
<organism evidence="5 6">
    <name type="scientific">Nicrophorus vespilloides</name>
    <name type="common">Boreal carrion beetle</name>
    <dbReference type="NCBI Taxonomy" id="110193"/>
    <lineage>
        <taxon>Eukaryota</taxon>
        <taxon>Metazoa</taxon>
        <taxon>Ecdysozoa</taxon>
        <taxon>Arthropoda</taxon>
        <taxon>Hexapoda</taxon>
        <taxon>Insecta</taxon>
        <taxon>Pterygota</taxon>
        <taxon>Neoptera</taxon>
        <taxon>Endopterygota</taxon>
        <taxon>Coleoptera</taxon>
        <taxon>Polyphaga</taxon>
        <taxon>Staphyliniformia</taxon>
        <taxon>Silphidae</taxon>
        <taxon>Nicrophorinae</taxon>
        <taxon>Nicrophorus</taxon>
    </lineage>
</organism>
<proteinExistence type="predicted"/>
<protein>
    <submittedName>
        <fullName evidence="6">Uncharacterized protein LOC108559244</fullName>
    </submittedName>
</protein>
<sequence>METKYDTTSTTMGETCEIIYSQKGNHKLRIRGYLMVKERNRNDIFYWCCVKNKSINCKGRVTTILINQQHYVKKFVNHNHEPTEDVKFLNSNIKIEAETENNQDSLRFSPRSSDVTGESIPACMELKYVPLCTIETKEDCPVVTDVGAPQTPNLSTNVTYIKSICNILECEMLQMPEDVVEECKDEIMELIMRNRRKVKERKEIDVKRDSTVYST</sequence>
<dbReference type="GeneID" id="108559244"/>
<accession>A0ABM1MBJ4</accession>
<reference evidence="6" key="1">
    <citation type="submission" date="2025-08" db="UniProtKB">
        <authorList>
            <consortium name="RefSeq"/>
        </authorList>
    </citation>
    <scope>IDENTIFICATION</scope>
    <source>
        <tissue evidence="6">Whole Larva</tissue>
    </source>
</reference>
<evidence type="ECO:0000313" key="6">
    <source>
        <dbReference type="RefSeq" id="XP_017771944.1"/>
    </source>
</evidence>
<evidence type="ECO:0000256" key="3">
    <source>
        <dbReference type="ARBA" id="ARBA00022833"/>
    </source>
</evidence>
<dbReference type="Proteomes" id="UP000695000">
    <property type="component" value="Unplaced"/>
</dbReference>
<dbReference type="Pfam" id="PF04500">
    <property type="entry name" value="FLYWCH"/>
    <property type="match status" value="1"/>
</dbReference>
<keyword evidence="3" id="KW-0862">Zinc</keyword>
<evidence type="ECO:0000256" key="1">
    <source>
        <dbReference type="ARBA" id="ARBA00022723"/>
    </source>
</evidence>
<name>A0ABM1MBJ4_NICVS</name>
<gene>
    <name evidence="6" type="primary">LOC108559244</name>
</gene>
<keyword evidence="1" id="KW-0479">Metal-binding</keyword>
<keyword evidence="2" id="KW-0863">Zinc-finger</keyword>
<dbReference type="RefSeq" id="XP_017771944.1">
    <property type="nucleotide sequence ID" value="XM_017916455.1"/>
</dbReference>
<evidence type="ECO:0000256" key="2">
    <source>
        <dbReference type="ARBA" id="ARBA00022771"/>
    </source>
</evidence>
<dbReference type="Gene3D" id="2.20.25.240">
    <property type="match status" value="1"/>
</dbReference>
<evidence type="ECO:0000313" key="5">
    <source>
        <dbReference type="Proteomes" id="UP000695000"/>
    </source>
</evidence>
<evidence type="ECO:0000259" key="4">
    <source>
        <dbReference type="Pfam" id="PF04500"/>
    </source>
</evidence>
<keyword evidence="5" id="KW-1185">Reference proteome</keyword>